<accession>A0AAV4R589</accession>
<dbReference type="AlphaFoldDB" id="A0AAV4R589"/>
<proteinExistence type="predicted"/>
<feature type="region of interest" description="Disordered" evidence="1">
    <location>
        <begin position="84"/>
        <end position="116"/>
    </location>
</feature>
<keyword evidence="3" id="KW-1185">Reference proteome</keyword>
<evidence type="ECO:0000313" key="3">
    <source>
        <dbReference type="Proteomes" id="UP001054837"/>
    </source>
</evidence>
<gene>
    <name evidence="2" type="ORF">CDAR_251351</name>
</gene>
<organism evidence="2 3">
    <name type="scientific">Caerostris darwini</name>
    <dbReference type="NCBI Taxonomy" id="1538125"/>
    <lineage>
        <taxon>Eukaryota</taxon>
        <taxon>Metazoa</taxon>
        <taxon>Ecdysozoa</taxon>
        <taxon>Arthropoda</taxon>
        <taxon>Chelicerata</taxon>
        <taxon>Arachnida</taxon>
        <taxon>Araneae</taxon>
        <taxon>Araneomorphae</taxon>
        <taxon>Entelegynae</taxon>
        <taxon>Araneoidea</taxon>
        <taxon>Araneidae</taxon>
        <taxon>Caerostris</taxon>
    </lineage>
</organism>
<dbReference type="Proteomes" id="UP001054837">
    <property type="component" value="Unassembled WGS sequence"/>
</dbReference>
<protein>
    <submittedName>
        <fullName evidence="2">Uncharacterized protein</fullName>
    </submittedName>
</protein>
<feature type="compositionally biased region" description="Basic and acidic residues" evidence="1">
    <location>
        <begin position="84"/>
        <end position="99"/>
    </location>
</feature>
<evidence type="ECO:0000313" key="2">
    <source>
        <dbReference type="EMBL" id="GIY17083.1"/>
    </source>
</evidence>
<comment type="caution">
    <text evidence="2">The sequence shown here is derived from an EMBL/GenBank/DDBJ whole genome shotgun (WGS) entry which is preliminary data.</text>
</comment>
<name>A0AAV4R589_9ARAC</name>
<dbReference type="EMBL" id="BPLQ01005772">
    <property type="protein sequence ID" value="GIY17083.1"/>
    <property type="molecule type" value="Genomic_DNA"/>
</dbReference>
<sequence>MVKWRTRAGCHHWSDPSSQHLLTSRENIVLHYLMAVGLSLPEKFLRQQEHSFGGKKADDRWTCHYIEMESFWHFSKKESNHHNSLEFRQKNRPKPDWRSPKTVTLREGSVEPDPSPTTLMLLHPAPRISAPRDHHQIVPRETRLLPLCFSFNRFAFVAVILHAISACENKLI</sequence>
<evidence type="ECO:0000256" key="1">
    <source>
        <dbReference type="SAM" id="MobiDB-lite"/>
    </source>
</evidence>
<reference evidence="2 3" key="1">
    <citation type="submission" date="2021-06" db="EMBL/GenBank/DDBJ databases">
        <title>Caerostris darwini draft genome.</title>
        <authorList>
            <person name="Kono N."/>
            <person name="Arakawa K."/>
        </authorList>
    </citation>
    <scope>NUCLEOTIDE SEQUENCE [LARGE SCALE GENOMIC DNA]</scope>
</reference>